<organism evidence="2 3">
    <name type="scientific">Pseudomonas versuta</name>
    <dbReference type="NCBI Taxonomy" id="1788301"/>
    <lineage>
        <taxon>Bacteria</taxon>
        <taxon>Pseudomonadati</taxon>
        <taxon>Pseudomonadota</taxon>
        <taxon>Gammaproteobacteria</taxon>
        <taxon>Pseudomonadales</taxon>
        <taxon>Pseudomonadaceae</taxon>
        <taxon>Pseudomonas</taxon>
    </lineage>
</organism>
<proteinExistence type="predicted"/>
<protein>
    <recommendedName>
        <fullName evidence="4">Polysaccharide biosynthesis protein</fullName>
    </recommendedName>
</protein>
<reference evidence="2 3" key="1">
    <citation type="submission" date="2016-11" db="EMBL/GenBank/DDBJ databases">
        <title>Draft genome of Pseudomonas versuta A4R1.12.</title>
        <authorList>
            <person name="See-Too W.-S."/>
        </authorList>
    </citation>
    <scope>NUCLEOTIDE SEQUENCE [LARGE SCALE GENOMIC DNA]</scope>
    <source>
        <strain evidence="2 3">A4R1.12</strain>
    </source>
</reference>
<feature type="transmembrane region" description="Helical" evidence="1">
    <location>
        <begin position="298"/>
        <end position="317"/>
    </location>
</feature>
<keyword evidence="1" id="KW-1133">Transmembrane helix</keyword>
<dbReference type="RefSeq" id="WP_073509086.1">
    <property type="nucleotide sequence ID" value="NZ_MPJD01000010.1"/>
</dbReference>
<comment type="caution">
    <text evidence="2">The sequence shown here is derived from an EMBL/GenBank/DDBJ whole genome shotgun (WGS) entry which is preliminary data.</text>
</comment>
<evidence type="ECO:0000313" key="2">
    <source>
        <dbReference type="EMBL" id="OKA27103.1"/>
    </source>
</evidence>
<evidence type="ECO:0008006" key="4">
    <source>
        <dbReference type="Google" id="ProtNLM"/>
    </source>
</evidence>
<name>A0A854A526_9PSED</name>
<feature type="transmembrane region" description="Helical" evidence="1">
    <location>
        <begin position="35"/>
        <end position="62"/>
    </location>
</feature>
<feature type="transmembrane region" description="Helical" evidence="1">
    <location>
        <begin position="100"/>
        <end position="118"/>
    </location>
</feature>
<gene>
    <name evidence="2" type="ORF">BOH74_04770</name>
</gene>
<feature type="transmembrane region" description="Helical" evidence="1">
    <location>
        <begin position="268"/>
        <end position="286"/>
    </location>
</feature>
<sequence length="391" mass="42340">MKKILGTLAEQGAYTGGFFLTQVIAARVLPLDDFALFSALYSSVILLSIIHACTAADILLMFGRRGQSLETRSLMNILYPVTALAIVATVYFAISTGRPLTVVLMPFFFMAFIIYWSLRSLAILNHKTFSLLIPPLLQVAVLSTLLYHASASLDLIMTLITLCLGVPALFFWRRLSSGVPYVIEARDWIGFSISNSAAQVVLWTMTHGMVIFLLASGDTAGSAFFRVVMTLILPAQYFGIALSNHYLPGLIKLHKENSRAYYRQCAKLAFLGIGTSAAYGGLLMLGGDRIPALIFGEAFSGMGLSQLAILPVSLAVIQSGRTILKSSGLNNYVLIAMLVGLAGFAMHLINNHYTLTTGAMLLGVNLTAATIVLAVLLTALLTRFHSTQERT</sequence>
<feature type="transmembrane region" description="Helical" evidence="1">
    <location>
        <begin position="329"/>
        <end position="349"/>
    </location>
</feature>
<keyword evidence="1" id="KW-0472">Membrane</keyword>
<accession>A0A854A526</accession>
<dbReference type="EMBL" id="MPJD01000010">
    <property type="protein sequence ID" value="OKA27103.1"/>
    <property type="molecule type" value="Genomic_DNA"/>
</dbReference>
<dbReference type="AlphaFoldDB" id="A0A854A526"/>
<feature type="transmembrane region" description="Helical" evidence="1">
    <location>
        <begin position="155"/>
        <end position="172"/>
    </location>
</feature>
<feature type="transmembrane region" description="Helical" evidence="1">
    <location>
        <begin position="193"/>
        <end position="217"/>
    </location>
</feature>
<feature type="transmembrane region" description="Helical" evidence="1">
    <location>
        <begin position="361"/>
        <end position="381"/>
    </location>
</feature>
<dbReference type="Proteomes" id="UP000185990">
    <property type="component" value="Unassembled WGS sequence"/>
</dbReference>
<evidence type="ECO:0000313" key="3">
    <source>
        <dbReference type="Proteomes" id="UP000185990"/>
    </source>
</evidence>
<evidence type="ECO:0000256" key="1">
    <source>
        <dbReference type="SAM" id="Phobius"/>
    </source>
</evidence>
<feature type="transmembrane region" description="Helical" evidence="1">
    <location>
        <begin position="130"/>
        <end position="149"/>
    </location>
</feature>
<feature type="transmembrane region" description="Helical" evidence="1">
    <location>
        <begin position="74"/>
        <end position="94"/>
    </location>
</feature>
<keyword evidence="1" id="KW-0812">Transmembrane</keyword>
<feature type="transmembrane region" description="Helical" evidence="1">
    <location>
        <begin position="12"/>
        <end position="29"/>
    </location>
</feature>
<feature type="transmembrane region" description="Helical" evidence="1">
    <location>
        <begin position="223"/>
        <end position="247"/>
    </location>
</feature>